<evidence type="ECO:0000256" key="1">
    <source>
        <dbReference type="ARBA" id="ARBA00007469"/>
    </source>
</evidence>
<dbReference type="AlphaFoldDB" id="A0A8X7RFM3"/>
<dbReference type="InterPro" id="IPR001568">
    <property type="entry name" value="RNase_T2-like"/>
</dbReference>
<accession>A0A8X7RFM3</accession>
<dbReference type="SUPFAM" id="SSF55895">
    <property type="entry name" value="Ribonuclease Rh-like"/>
    <property type="match status" value="1"/>
</dbReference>
<proteinExistence type="inferred from homology"/>
<dbReference type="OrthoDB" id="435754at2759"/>
<comment type="similarity">
    <text evidence="1 2">Belongs to the RNase T2 family.</text>
</comment>
<dbReference type="Gene3D" id="3.90.730.10">
    <property type="entry name" value="Ribonuclease T2-like"/>
    <property type="match status" value="1"/>
</dbReference>
<dbReference type="InterPro" id="IPR036430">
    <property type="entry name" value="RNase_T2-like_sf"/>
</dbReference>
<evidence type="ECO:0000313" key="3">
    <source>
        <dbReference type="EMBL" id="KAG2287330.1"/>
    </source>
</evidence>
<dbReference type="GO" id="GO:0033897">
    <property type="term" value="F:ribonuclease T2 activity"/>
    <property type="evidence" value="ECO:0007669"/>
    <property type="project" value="InterPro"/>
</dbReference>
<reference evidence="3 4" key="1">
    <citation type="submission" date="2020-02" db="EMBL/GenBank/DDBJ databases">
        <authorList>
            <person name="Ma Q."/>
            <person name="Huang Y."/>
            <person name="Song X."/>
            <person name="Pei D."/>
        </authorList>
    </citation>
    <scope>NUCLEOTIDE SEQUENCE [LARGE SCALE GENOMIC DNA]</scope>
    <source>
        <strain evidence="3">Sxm20200214</strain>
        <tissue evidence="3">Leaf</tissue>
    </source>
</reference>
<gene>
    <name evidence="3" type="ORF">Bca52824_046934</name>
</gene>
<organism evidence="3 4">
    <name type="scientific">Brassica carinata</name>
    <name type="common">Ethiopian mustard</name>
    <name type="synonym">Abyssinian cabbage</name>
    <dbReference type="NCBI Taxonomy" id="52824"/>
    <lineage>
        <taxon>Eukaryota</taxon>
        <taxon>Viridiplantae</taxon>
        <taxon>Streptophyta</taxon>
        <taxon>Embryophyta</taxon>
        <taxon>Tracheophyta</taxon>
        <taxon>Spermatophyta</taxon>
        <taxon>Magnoliopsida</taxon>
        <taxon>eudicotyledons</taxon>
        <taxon>Gunneridae</taxon>
        <taxon>Pentapetalae</taxon>
        <taxon>rosids</taxon>
        <taxon>malvids</taxon>
        <taxon>Brassicales</taxon>
        <taxon>Brassicaceae</taxon>
        <taxon>Brassiceae</taxon>
        <taxon>Brassica</taxon>
    </lineage>
</organism>
<comment type="caution">
    <text evidence="3">The sequence shown here is derived from an EMBL/GenBank/DDBJ whole genome shotgun (WGS) entry which is preliminary data.</text>
</comment>
<dbReference type="PANTHER" id="PTHR11240:SF22">
    <property type="entry name" value="RIBONUCLEASE T2"/>
    <property type="match status" value="1"/>
</dbReference>
<name>A0A8X7RFM3_BRACI</name>
<dbReference type="GO" id="GO:0003723">
    <property type="term" value="F:RNA binding"/>
    <property type="evidence" value="ECO:0007669"/>
    <property type="project" value="InterPro"/>
</dbReference>
<dbReference type="Proteomes" id="UP000886595">
    <property type="component" value="Unassembled WGS sequence"/>
</dbReference>
<keyword evidence="4" id="KW-1185">Reference proteome</keyword>
<dbReference type="PANTHER" id="PTHR11240">
    <property type="entry name" value="RIBONUCLEASE T2"/>
    <property type="match status" value="1"/>
</dbReference>
<evidence type="ECO:0000313" key="4">
    <source>
        <dbReference type="Proteomes" id="UP000886595"/>
    </source>
</evidence>
<sequence length="317" mass="35035">MPGSPIEPAVPRGPRLCHAHVLMKIGVPRDDLPRHVQVIGQDWSALLGTASRAGLYCQDPHQTNTKPIYRRLEDLPETTSSKSIARRESLIISLSLSNGPEPTAVELAIAAPKTLAVEARTLQLNSPSMDYGRTITTVPGLHVAIDPTSMRRRKQNLQISTLVDGMEKYWPSLSCGSPSSCHGGKGSFWGHEKHGTCSSPVIRDEYSYFITTLNLYFKHNVTDVLYQAGYVASNSEKYPLGGIVTAIQNAFHITPEVVCKRDAIDEIRICFYKDFKPRDCVGSKDMTSKKSCPKYVSLPEYTPLDGEAMVLKMPTDE</sequence>
<dbReference type="GO" id="GO:0006401">
    <property type="term" value="P:RNA catabolic process"/>
    <property type="evidence" value="ECO:0007669"/>
    <property type="project" value="TreeGrafter"/>
</dbReference>
<dbReference type="EMBL" id="JAAMPC010000010">
    <property type="protein sequence ID" value="KAG2287330.1"/>
    <property type="molecule type" value="Genomic_DNA"/>
</dbReference>
<dbReference type="GO" id="GO:0005576">
    <property type="term" value="C:extracellular region"/>
    <property type="evidence" value="ECO:0007669"/>
    <property type="project" value="TreeGrafter"/>
</dbReference>
<evidence type="ECO:0000256" key="2">
    <source>
        <dbReference type="RuleBase" id="RU004328"/>
    </source>
</evidence>
<dbReference type="Pfam" id="PF00445">
    <property type="entry name" value="Ribonuclease_T2"/>
    <property type="match status" value="1"/>
</dbReference>
<protein>
    <submittedName>
        <fullName evidence="3">Uncharacterized protein</fullName>
    </submittedName>
</protein>